<feature type="domain" description="Large ribosomal subunit protein uL5 N-terminal" evidence="10">
    <location>
        <begin position="31"/>
        <end position="87"/>
    </location>
</feature>
<dbReference type="Gene3D" id="3.30.1440.10">
    <property type="match status" value="1"/>
</dbReference>
<proteinExistence type="inferred from homology"/>
<evidence type="ECO:0000256" key="5">
    <source>
        <dbReference type="ARBA" id="ARBA00022980"/>
    </source>
</evidence>
<evidence type="ECO:0000256" key="6">
    <source>
        <dbReference type="ARBA" id="ARBA00023274"/>
    </source>
</evidence>
<evidence type="ECO:0000313" key="12">
    <source>
        <dbReference type="EMBL" id="BCJ91200.1"/>
    </source>
</evidence>
<evidence type="ECO:0000256" key="8">
    <source>
        <dbReference type="HAMAP-Rule" id="MF_01333"/>
    </source>
</evidence>
<organism evidence="12 13">
    <name type="scientific">Terrihabitans soli</name>
    <dbReference type="NCBI Taxonomy" id="708113"/>
    <lineage>
        <taxon>Bacteria</taxon>
        <taxon>Pseudomonadati</taxon>
        <taxon>Pseudomonadota</taxon>
        <taxon>Alphaproteobacteria</taxon>
        <taxon>Hyphomicrobiales</taxon>
        <taxon>Terrihabitans</taxon>
    </lineage>
</organism>
<evidence type="ECO:0000259" key="11">
    <source>
        <dbReference type="Pfam" id="PF00673"/>
    </source>
</evidence>
<comment type="subunit">
    <text evidence="8">Part of the 50S ribosomal subunit; part of the 5S rRNA/L5/L18/L25 subcomplex. Contacts the 5S rRNA and the P site tRNA. Forms a bridge to the 30S subunit in the 70S ribosome.</text>
</comment>
<dbReference type="GO" id="GO:1990904">
    <property type="term" value="C:ribonucleoprotein complex"/>
    <property type="evidence" value="ECO:0007669"/>
    <property type="project" value="UniProtKB-KW"/>
</dbReference>
<keyword evidence="6 8" id="KW-0687">Ribonucleoprotein</keyword>
<keyword evidence="13" id="KW-1185">Reference proteome</keyword>
<dbReference type="PROSITE" id="PS00358">
    <property type="entry name" value="RIBOSOMAL_L5"/>
    <property type="match status" value="1"/>
</dbReference>
<dbReference type="GO" id="GO:0006412">
    <property type="term" value="P:translation"/>
    <property type="evidence" value="ECO:0007669"/>
    <property type="project" value="UniProtKB-UniRule"/>
</dbReference>
<sequence>MLDNPNYEPRLKRVYDEVVRKQLTEKFSYKNALEVPRIDKVVLNMGVGEAVADSKKINSAANDLSRIAGQKAVITKSRTSIATFKLREGQAVGCKVTLRKAKMWEFLDRLTNVALPRVRDFRGLNPKSFDGRGNYALGIKEHIIFPEINYDQVEQVWGMDVIVTTTAKTDDEARELLRALGFPFRT</sequence>
<name>A0A6S6QVZ2_9HYPH</name>
<dbReference type="PIRSF" id="PIRSF002161">
    <property type="entry name" value="Ribosomal_L5"/>
    <property type="match status" value="1"/>
</dbReference>
<dbReference type="GO" id="GO:0000049">
    <property type="term" value="F:tRNA binding"/>
    <property type="evidence" value="ECO:0007669"/>
    <property type="project" value="UniProtKB-UniRule"/>
</dbReference>
<dbReference type="GO" id="GO:0003735">
    <property type="term" value="F:structural constituent of ribosome"/>
    <property type="evidence" value="ECO:0007669"/>
    <property type="project" value="InterPro"/>
</dbReference>
<dbReference type="InterPro" id="IPR002132">
    <property type="entry name" value="Ribosomal_uL5"/>
</dbReference>
<evidence type="ECO:0000256" key="3">
    <source>
        <dbReference type="ARBA" id="ARBA00022730"/>
    </source>
</evidence>
<accession>A0A6S6QVZ2</accession>
<dbReference type="FunFam" id="3.30.1440.10:FF:000001">
    <property type="entry name" value="50S ribosomal protein L5"/>
    <property type="match status" value="1"/>
</dbReference>
<dbReference type="PANTHER" id="PTHR11994">
    <property type="entry name" value="60S RIBOSOMAL PROTEIN L11-RELATED"/>
    <property type="match status" value="1"/>
</dbReference>
<dbReference type="InterPro" id="IPR020930">
    <property type="entry name" value="Ribosomal_uL5_bac-type"/>
</dbReference>
<keyword evidence="5 8" id="KW-0689">Ribosomal protein</keyword>
<gene>
    <name evidence="8 12" type="primary">rplE</name>
    <name evidence="12" type="ORF">IZ6_19350</name>
</gene>
<dbReference type="Pfam" id="PF00281">
    <property type="entry name" value="Ribosomal_L5"/>
    <property type="match status" value="1"/>
</dbReference>
<dbReference type="InterPro" id="IPR022803">
    <property type="entry name" value="Ribosomal_uL5_dom_sf"/>
</dbReference>
<dbReference type="KEGG" id="tso:IZ6_19350"/>
<comment type="similarity">
    <text evidence="1 8 9">Belongs to the universal ribosomal protein uL5 family.</text>
</comment>
<evidence type="ECO:0000256" key="2">
    <source>
        <dbReference type="ARBA" id="ARBA00022555"/>
    </source>
</evidence>
<dbReference type="Proteomes" id="UP000515317">
    <property type="component" value="Chromosome"/>
</dbReference>
<comment type="function">
    <text evidence="8">This is 1 of the proteins that bind and probably mediate the attachment of the 5S RNA into the large ribosomal subunit, where it forms part of the central protuberance. In the 70S ribosome it contacts protein S13 of the 30S subunit (bridge B1b), connecting the 2 subunits; this bridge is implicated in subunit movement. Contacts the P site tRNA; the 5S rRNA and some of its associated proteins might help stabilize positioning of ribosome-bound tRNAs.</text>
</comment>
<evidence type="ECO:0000256" key="9">
    <source>
        <dbReference type="RuleBase" id="RU003930"/>
    </source>
</evidence>
<dbReference type="AlphaFoldDB" id="A0A6S6QVZ2"/>
<reference evidence="12 13" key="1">
    <citation type="submission" date="2020-08" db="EMBL/GenBank/DDBJ databases">
        <title>Genome sequence of Rhizobiales bacterium strain IZ6.</title>
        <authorList>
            <person name="Nakai R."/>
            <person name="Naganuma T."/>
        </authorList>
    </citation>
    <scope>NUCLEOTIDE SEQUENCE [LARGE SCALE GENOMIC DNA]</scope>
    <source>
        <strain evidence="12 13">IZ6</strain>
    </source>
</reference>
<dbReference type="EMBL" id="AP023361">
    <property type="protein sequence ID" value="BCJ91200.1"/>
    <property type="molecule type" value="Genomic_DNA"/>
</dbReference>
<dbReference type="RefSeq" id="WP_222874862.1">
    <property type="nucleotide sequence ID" value="NZ_AP023361.1"/>
</dbReference>
<feature type="domain" description="Large ribosomal subunit protein uL5 C-terminal" evidence="11">
    <location>
        <begin position="92"/>
        <end position="184"/>
    </location>
</feature>
<dbReference type="InterPro" id="IPR031310">
    <property type="entry name" value="Ribosomal_uL5_N"/>
</dbReference>
<evidence type="ECO:0000313" key="13">
    <source>
        <dbReference type="Proteomes" id="UP000515317"/>
    </source>
</evidence>
<keyword evidence="3 8" id="KW-0699">rRNA-binding</keyword>
<dbReference type="SUPFAM" id="SSF55282">
    <property type="entry name" value="RL5-like"/>
    <property type="match status" value="1"/>
</dbReference>
<dbReference type="InterPro" id="IPR020929">
    <property type="entry name" value="Ribosomal_uL5_CS"/>
</dbReference>
<evidence type="ECO:0000259" key="10">
    <source>
        <dbReference type="Pfam" id="PF00281"/>
    </source>
</evidence>
<dbReference type="NCBIfam" id="NF000585">
    <property type="entry name" value="PRK00010.1"/>
    <property type="match status" value="1"/>
</dbReference>
<protein>
    <recommendedName>
        <fullName evidence="7 8">Large ribosomal subunit protein uL5</fullName>
    </recommendedName>
</protein>
<evidence type="ECO:0000256" key="1">
    <source>
        <dbReference type="ARBA" id="ARBA00008553"/>
    </source>
</evidence>
<evidence type="ECO:0000256" key="4">
    <source>
        <dbReference type="ARBA" id="ARBA00022884"/>
    </source>
</evidence>
<dbReference type="InterPro" id="IPR031309">
    <property type="entry name" value="Ribosomal_uL5_C"/>
</dbReference>
<dbReference type="GO" id="GO:0019843">
    <property type="term" value="F:rRNA binding"/>
    <property type="evidence" value="ECO:0007669"/>
    <property type="project" value="UniProtKB-UniRule"/>
</dbReference>
<dbReference type="HAMAP" id="MF_01333_B">
    <property type="entry name" value="Ribosomal_uL5_B"/>
    <property type="match status" value="1"/>
</dbReference>
<evidence type="ECO:0000256" key="7">
    <source>
        <dbReference type="ARBA" id="ARBA00035245"/>
    </source>
</evidence>
<keyword evidence="2 8" id="KW-0820">tRNA-binding</keyword>
<dbReference type="GO" id="GO:0005840">
    <property type="term" value="C:ribosome"/>
    <property type="evidence" value="ECO:0007669"/>
    <property type="project" value="UniProtKB-KW"/>
</dbReference>
<keyword evidence="4 8" id="KW-0694">RNA-binding</keyword>
<dbReference type="Pfam" id="PF00673">
    <property type="entry name" value="Ribosomal_L5_C"/>
    <property type="match status" value="1"/>
</dbReference>